<dbReference type="PROSITE" id="PS00623">
    <property type="entry name" value="GMC_OXRED_1"/>
    <property type="match status" value="1"/>
</dbReference>
<dbReference type="OrthoDB" id="269227at2759"/>
<dbReference type="GeneID" id="27345100"/>
<feature type="binding site" evidence="2">
    <location>
        <position position="295"/>
    </location>
    <ligand>
        <name>FAD</name>
        <dbReference type="ChEBI" id="CHEBI:57692"/>
    </ligand>
</feature>
<dbReference type="PIRSF" id="PIRSF000137">
    <property type="entry name" value="Alcohol_oxidase"/>
    <property type="match status" value="1"/>
</dbReference>
<dbReference type="InterPro" id="IPR036188">
    <property type="entry name" value="FAD/NAD-bd_sf"/>
</dbReference>
<dbReference type="Gene3D" id="3.50.50.60">
    <property type="entry name" value="FAD/NAD(P)-binding domain"/>
    <property type="match status" value="1"/>
</dbReference>
<dbReference type="Pfam" id="PF05199">
    <property type="entry name" value="GMC_oxred_C"/>
    <property type="match status" value="1"/>
</dbReference>
<dbReference type="Proteomes" id="UP000054466">
    <property type="component" value="Unassembled WGS sequence"/>
</dbReference>
<feature type="domain" description="Glucose-methanol-choline oxidoreductase N-terminal" evidence="5">
    <location>
        <begin position="337"/>
        <end position="351"/>
    </location>
</feature>
<dbReference type="RefSeq" id="XP_016250353.1">
    <property type="nucleotide sequence ID" value="XM_016392834.1"/>
</dbReference>
<evidence type="ECO:0000259" key="5">
    <source>
        <dbReference type="PROSITE" id="PS00624"/>
    </source>
</evidence>
<accession>A0A0D2AXV8</accession>
<sequence>MSLRTVWRHIYGESWPIDLSLLPFPSSFLLSVEDSAMYFSGFITAALAGVACATPIEKIKRQTIQETYDFIIAGGGTAGLVIANRLTECPNTRVLVLEAGPEPGVVANYMYPGGNQYLAGTAIDYNYYTLPQKNLNNRILPYHRGRGLGGSSAINGLYYGRGSASVYDHWVEIGNQGWGWDDLYPLSIKQTHFNPPNLNDSFDHSFQTWDPTAYSNGELQIAFQGFVPDSNVGFIRAGEAIGIPIVNELNNGNNTGVKQGTGCFDSRLRRSSSYDAFYKPIQNRTNLDVLHYASVTSIQFTKGSNGTSRATGVSFTDQQTGQFITVNATKEVVVAMGAFNSPQLLMISGIGPHAQLSQNGITPVHINENVGQNLNDHCVFSIMALVQQTASTSSMAISDSTLEAAEQQFLNSLTGPYTAPSGITNGFQQLSNATLRAIGAQAVLDAGLVNQSHVEFLYESLFYPSGLAFLPSTGGTSSTGGASSSAYYVPQSNLSYISLTASPLVALSRGSVTLKSASIFDAPNIDPNYYANDTDRAVAINAFKDLRKLLAHPAIAQFTMGPNNGEVQPGLANIPANASDDAIFDYIKANTIPNWHASGTCQMLPEADGGVVDSRLRVYGVQNLRVCDVSIIPRLPDVNLQGPVFMIGEKSAQVIKEDYNLQC</sequence>
<comment type="cofactor">
    <cofactor evidence="2">
        <name>FAD</name>
        <dbReference type="ChEBI" id="CHEBI:57692"/>
    </cofactor>
</comment>
<evidence type="ECO:0000256" key="2">
    <source>
        <dbReference type="PIRSR" id="PIRSR000137-2"/>
    </source>
</evidence>
<dbReference type="Pfam" id="PF00732">
    <property type="entry name" value="GMC_oxred_N"/>
    <property type="match status" value="1"/>
</dbReference>
<keyword evidence="3" id="KW-0285">Flavoprotein</keyword>
<organism evidence="6 7">
    <name type="scientific">Cladophialophora immunda</name>
    <dbReference type="NCBI Taxonomy" id="569365"/>
    <lineage>
        <taxon>Eukaryota</taxon>
        <taxon>Fungi</taxon>
        <taxon>Dikarya</taxon>
        <taxon>Ascomycota</taxon>
        <taxon>Pezizomycotina</taxon>
        <taxon>Eurotiomycetes</taxon>
        <taxon>Chaetothyriomycetidae</taxon>
        <taxon>Chaetothyriales</taxon>
        <taxon>Herpotrichiellaceae</taxon>
        <taxon>Cladophialophora</taxon>
    </lineage>
</organism>
<feature type="binding site" evidence="2">
    <location>
        <begin position="595"/>
        <end position="596"/>
    </location>
    <ligand>
        <name>FAD</name>
        <dbReference type="ChEBI" id="CHEBI:57692"/>
    </ligand>
</feature>
<dbReference type="InterPro" id="IPR012132">
    <property type="entry name" value="GMC_OxRdtase"/>
</dbReference>
<dbReference type="STRING" id="569365.A0A0D2AXV8"/>
<protein>
    <recommendedName>
        <fullName evidence="4 5">Glucose-methanol-choline oxidoreductase N-terminal domain-containing protein</fullName>
    </recommendedName>
</protein>
<evidence type="ECO:0000256" key="1">
    <source>
        <dbReference type="ARBA" id="ARBA00010790"/>
    </source>
</evidence>
<dbReference type="PANTHER" id="PTHR11552:SF115">
    <property type="entry name" value="DEHYDROGENASE XPTC-RELATED"/>
    <property type="match status" value="1"/>
</dbReference>
<dbReference type="EMBL" id="KN847042">
    <property type="protein sequence ID" value="KIW30137.1"/>
    <property type="molecule type" value="Genomic_DNA"/>
</dbReference>
<gene>
    <name evidence="6" type="ORF">PV07_05906</name>
</gene>
<dbReference type="SUPFAM" id="SSF51905">
    <property type="entry name" value="FAD/NAD(P)-binding domain"/>
    <property type="match status" value="1"/>
</dbReference>
<evidence type="ECO:0000259" key="4">
    <source>
        <dbReference type="PROSITE" id="PS00623"/>
    </source>
</evidence>
<comment type="similarity">
    <text evidence="1 3">Belongs to the GMC oxidoreductase family.</text>
</comment>
<dbReference type="GO" id="GO:0044550">
    <property type="term" value="P:secondary metabolite biosynthetic process"/>
    <property type="evidence" value="ECO:0007669"/>
    <property type="project" value="TreeGrafter"/>
</dbReference>
<proteinExistence type="inferred from homology"/>
<dbReference type="VEuPathDB" id="FungiDB:PV07_05906"/>
<dbReference type="SUPFAM" id="SSF54373">
    <property type="entry name" value="FAD-linked reductases, C-terminal domain"/>
    <property type="match status" value="1"/>
</dbReference>
<keyword evidence="7" id="KW-1185">Reference proteome</keyword>
<evidence type="ECO:0000313" key="7">
    <source>
        <dbReference type="Proteomes" id="UP000054466"/>
    </source>
</evidence>
<dbReference type="GO" id="GO:0016614">
    <property type="term" value="F:oxidoreductase activity, acting on CH-OH group of donors"/>
    <property type="evidence" value="ECO:0007669"/>
    <property type="project" value="InterPro"/>
</dbReference>
<dbReference type="PANTHER" id="PTHR11552">
    <property type="entry name" value="GLUCOSE-METHANOL-CHOLINE GMC OXIDOREDUCTASE"/>
    <property type="match status" value="1"/>
</dbReference>
<evidence type="ECO:0000313" key="6">
    <source>
        <dbReference type="EMBL" id="KIW30137.1"/>
    </source>
</evidence>
<dbReference type="AlphaFoldDB" id="A0A0D2AXV8"/>
<keyword evidence="2 3" id="KW-0274">FAD</keyword>
<dbReference type="PROSITE" id="PS00624">
    <property type="entry name" value="GMC_OXRED_2"/>
    <property type="match status" value="1"/>
</dbReference>
<dbReference type="Gene3D" id="3.30.560.10">
    <property type="entry name" value="Glucose Oxidase, domain 3"/>
    <property type="match status" value="1"/>
</dbReference>
<reference evidence="6 7" key="1">
    <citation type="submission" date="2015-01" db="EMBL/GenBank/DDBJ databases">
        <title>The Genome Sequence of Cladophialophora immunda CBS83496.</title>
        <authorList>
            <consortium name="The Broad Institute Genomics Platform"/>
            <person name="Cuomo C."/>
            <person name="de Hoog S."/>
            <person name="Gorbushina A."/>
            <person name="Stielow B."/>
            <person name="Teixiera M."/>
            <person name="Abouelleil A."/>
            <person name="Chapman S.B."/>
            <person name="Priest M."/>
            <person name="Young S.K."/>
            <person name="Wortman J."/>
            <person name="Nusbaum C."/>
            <person name="Birren B."/>
        </authorList>
    </citation>
    <scope>NUCLEOTIDE SEQUENCE [LARGE SCALE GENOMIC DNA]</scope>
    <source>
        <strain evidence="6 7">CBS 83496</strain>
    </source>
</reference>
<dbReference type="InterPro" id="IPR000172">
    <property type="entry name" value="GMC_OxRdtase_N"/>
</dbReference>
<feature type="domain" description="Glucose-methanol-choline oxidoreductase N-terminal" evidence="4">
    <location>
        <begin position="145"/>
        <end position="168"/>
    </location>
</feature>
<dbReference type="GO" id="GO:0050660">
    <property type="term" value="F:flavin adenine dinucleotide binding"/>
    <property type="evidence" value="ECO:0007669"/>
    <property type="project" value="InterPro"/>
</dbReference>
<name>A0A0D2AXV8_9EURO</name>
<dbReference type="InterPro" id="IPR007867">
    <property type="entry name" value="GMC_OxRtase_C"/>
</dbReference>
<dbReference type="HOGENOM" id="CLU_002865_6_3_1"/>
<evidence type="ECO:0000256" key="3">
    <source>
        <dbReference type="RuleBase" id="RU003968"/>
    </source>
</evidence>